<name>A0ABU6JYU1_9RHOO</name>
<proteinExistence type="predicted"/>
<accession>A0ABU6JYU1</accession>
<dbReference type="EMBL" id="JAYXHS010000001">
    <property type="protein sequence ID" value="MEC5384322.1"/>
    <property type="molecule type" value="Genomic_DNA"/>
</dbReference>
<sequence>MSAIASFYLLPSVKSQQLVAAAQAQTAALTKKKWGIFKPKLPLNPDPFWSFLSSQARELAEFPYSGYLLLDVDLMIKEALAGDDTEKLASRLAKITGSSFVTYSSETAKSAIRLLEDADLSEPRIQTFLEGEGRGEEYPEFVGPLRDAVSCLKAWLQEVTGDTVGILNIG</sequence>
<keyword evidence="2" id="KW-1185">Reference proteome</keyword>
<evidence type="ECO:0000313" key="1">
    <source>
        <dbReference type="EMBL" id="MEC5384322.1"/>
    </source>
</evidence>
<dbReference type="Proteomes" id="UP001331561">
    <property type="component" value="Unassembled WGS sequence"/>
</dbReference>
<comment type="caution">
    <text evidence="1">The sequence shown here is derived from an EMBL/GenBank/DDBJ whole genome shotgun (WGS) entry which is preliminary data.</text>
</comment>
<gene>
    <name evidence="1" type="ORF">VVD49_01235</name>
</gene>
<protein>
    <recommendedName>
        <fullName evidence="3">DUF1877 family protein</fullName>
    </recommendedName>
</protein>
<organism evidence="1 2">
    <name type="scientific">Uliginosibacterium silvisoli</name>
    <dbReference type="NCBI Taxonomy" id="3114758"/>
    <lineage>
        <taxon>Bacteria</taxon>
        <taxon>Pseudomonadati</taxon>
        <taxon>Pseudomonadota</taxon>
        <taxon>Betaproteobacteria</taxon>
        <taxon>Rhodocyclales</taxon>
        <taxon>Zoogloeaceae</taxon>
        <taxon>Uliginosibacterium</taxon>
    </lineage>
</organism>
<evidence type="ECO:0008006" key="3">
    <source>
        <dbReference type="Google" id="ProtNLM"/>
    </source>
</evidence>
<reference evidence="1 2" key="1">
    <citation type="submission" date="2024-01" db="EMBL/GenBank/DDBJ databases">
        <title>Uliginosibacterium soil sp. nov.</title>
        <authorList>
            <person name="Lv Y."/>
        </authorList>
    </citation>
    <scope>NUCLEOTIDE SEQUENCE [LARGE SCALE GENOMIC DNA]</scope>
    <source>
        <strain evidence="1 2">H3</strain>
    </source>
</reference>
<dbReference type="RefSeq" id="WP_327597302.1">
    <property type="nucleotide sequence ID" value="NZ_JAYXHS010000001.1"/>
</dbReference>
<evidence type="ECO:0000313" key="2">
    <source>
        <dbReference type="Proteomes" id="UP001331561"/>
    </source>
</evidence>